<name>A0A6B3TUL4_9BACI</name>
<dbReference type="Pfam" id="PF13240">
    <property type="entry name" value="Zn_Ribbon_1"/>
    <property type="match status" value="1"/>
</dbReference>
<feature type="domain" description="TcaA 4th" evidence="4">
    <location>
        <begin position="266"/>
        <end position="337"/>
    </location>
</feature>
<evidence type="ECO:0000259" key="5">
    <source>
        <dbReference type="Pfam" id="PF25155"/>
    </source>
</evidence>
<dbReference type="InterPro" id="IPR054529">
    <property type="entry name" value="TcaA_2nd"/>
</dbReference>
<accession>A0A6B3TUL4</accession>
<organism evidence="6 7">
    <name type="scientific">Neobacillus thermocopriae</name>
    <dbReference type="NCBI Taxonomy" id="1215031"/>
    <lineage>
        <taxon>Bacteria</taxon>
        <taxon>Bacillati</taxon>
        <taxon>Bacillota</taxon>
        <taxon>Bacilli</taxon>
        <taxon>Bacillales</taxon>
        <taxon>Bacillaceae</taxon>
        <taxon>Neobacillus</taxon>
    </lineage>
</organism>
<dbReference type="AlphaFoldDB" id="A0A6B3TUL4"/>
<dbReference type="InterPro" id="IPR054530">
    <property type="entry name" value="TcaA_4th"/>
</dbReference>
<feature type="domain" description="TcaA second" evidence="3">
    <location>
        <begin position="77"/>
        <end position="185"/>
    </location>
</feature>
<keyword evidence="1" id="KW-0812">Transmembrane</keyword>
<dbReference type="RefSeq" id="WP_163252684.1">
    <property type="nucleotide sequence ID" value="NZ_JAAIUV010000037.1"/>
</dbReference>
<dbReference type="Pfam" id="PF22813">
    <property type="entry name" value="TcaA_2nd"/>
    <property type="match status" value="1"/>
</dbReference>
<keyword evidence="1" id="KW-0472">Membrane</keyword>
<evidence type="ECO:0000259" key="3">
    <source>
        <dbReference type="Pfam" id="PF22813"/>
    </source>
</evidence>
<keyword evidence="1" id="KW-1133">Transmembrane helix</keyword>
<comment type="caution">
    <text evidence="6">The sequence shown here is derived from an EMBL/GenBank/DDBJ whole genome shotgun (WGS) entry which is preliminary data.</text>
</comment>
<dbReference type="GO" id="GO:0005886">
    <property type="term" value="C:plasma membrane"/>
    <property type="evidence" value="ECO:0007669"/>
    <property type="project" value="UniProtKB-SubCell"/>
</dbReference>
<dbReference type="InterPro" id="IPR056902">
    <property type="entry name" value="NTF2_YvbJ"/>
</dbReference>
<gene>
    <name evidence="6" type="ORF">G4Z05_15525</name>
</gene>
<dbReference type="InterPro" id="IPR026870">
    <property type="entry name" value="Zinc_ribbon_dom"/>
</dbReference>
<feature type="domain" description="Zinc-ribbon" evidence="2">
    <location>
        <begin position="3"/>
        <end position="25"/>
    </location>
</feature>
<feature type="transmembrane region" description="Helical" evidence="1">
    <location>
        <begin position="52"/>
        <end position="71"/>
    </location>
</feature>
<evidence type="ECO:0000259" key="4">
    <source>
        <dbReference type="Pfam" id="PF22820"/>
    </source>
</evidence>
<dbReference type="Proteomes" id="UP000481621">
    <property type="component" value="Unassembled WGS sequence"/>
</dbReference>
<dbReference type="Pfam" id="PF25155">
    <property type="entry name" value="NTF2_YvbJ"/>
    <property type="match status" value="1"/>
</dbReference>
<evidence type="ECO:0000256" key="1">
    <source>
        <dbReference type="SAM" id="Phobius"/>
    </source>
</evidence>
<evidence type="ECO:0000259" key="2">
    <source>
        <dbReference type="Pfam" id="PF13240"/>
    </source>
</evidence>
<evidence type="ECO:0000313" key="6">
    <source>
        <dbReference type="EMBL" id="NEX80240.1"/>
    </source>
</evidence>
<feature type="domain" description="YvbJ-like NTF2-like" evidence="5">
    <location>
        <begin position="349"/>
        <end position="467"/>
    </location>
</feature>
<protein>
    <submittedName>
        <fullName evidence="6">Zinc-ribbon domain-containing protein</fullName>
    </submittedName>
</protein>
<dbReference type="EMBL" id="JAAIUV010000037">
    <property type="protein sequence ID" value="NEX80240.1"/>
    <property type="molecule type" value="Genomic_DNA"/>
</dbReference>
<evidence type="ECO:0000313" key="7">
    <source>
        <dbReference type="Proteomes" id="UP000481621"/>
    </source>
</evidence>
<proteinExistence type="predicted"/>
<sequence length="497" mass="56708">MKYCKECGSQLSETASFCNECGTSVNGTKNNQAAIETQPSIPRQPMSKRSKVLLISGIAALLLLFGVHKIIETFMSKERLIEKFETALLEKDAKELAKLLTSNDKKLEITEKSVKGFIKYLEKNPEKEREIIETLEIQAESNDQKKKEDSDFLEEWMNEWNPSYSPVSLEQKGKFLFYDKYQITINAVYLIVETNYKDTVLYIDGKKIATANEPDFEGTFGPFLPGIHTLKGTLKTDFIDLKDEKEFVIDGNDNKESVDLYFDAEEVTVELPHSEYLSGSAKLYINGKDVGVNVLENHTFGPVLTNGSMKVQVEVDLPWGTVKTEEAAIEGNYIELDYKIDDDVKTTAMNTVHTYLDEYIQAYTSVDTSKLTTVTDQYKEEILSEATTAKENEEILKAQYLGTDFDLDSFNLDYNDGWNLVLTAQSKLKGVSYYANQEAPEMEETSWDQIYYLTYDTKEKKWLINSREDNWSSFNTENIHSLKSESSKLYTSVYADN</sequence>
<keyword evidence="7" id="KW-1185">Reference proteome</keyword>
<reference evidence="6" key="1">
    <citation type="submission" date="2020-02" db="EMBL/GenBank/DDBJ databases">
        <title>Bacillus sedimentmangrovi sp. nov., isolated from sediment of the mangrove ecosystem.</title>
        <authorList>
            <person name="Liu G."/>
        </authorList>
    </citation>
    <scope>NUCLEOTIDE SEQUENCE [LARGE SCALE GENOMIC DNA]</scope>
    <source>
        <strain evidence="6">SgZ-7</strain>
    </source>
</reference>
<dbReference type="Pfam" id="PF22820">
    <property type="entry name" value="TcaA_3rd_4th"/>
    <property type="match status" value="2"/>
</dbReference>
<dbReference type="PANTHER" id="PTHR40038:SF1">
    <property type="entry name" value="MEMBRANE-ASSOCIATED PROTEIN TCAA"/>
    <property type="match status" value="1"/>
</dbReference>
<dbReference type="PANTHER" id="PTHR40038">
    <property type="entry name" value="MEMBRANE-ASSOCIATED PROTEIN TCAA"/>
    <property type="match status" value="1"/>
</dbReference>
<feature type="domain" description="TcaA 4th" evidence="4">
    <location>
        <begin position="187"/>
        <end position="261"/>
    </location>
</feature>